<gene>
    <name evidence="2" type="ORF">I5Q09_20410</name>
    <name evidence="1" type="ORF">IRZ65_19370</name>
    <name evidence="3" type="ORF">NCTC11842_05243</name>
</gene>
<evidence type="ECO:0000313" key="5">
    <source>
        <dbReference type="Proteomes" id="UP000626180"/>
    </source>
</evidence>
<organism evidence="3 4">
    <name type="scientific">Pseudomonas luteola</name>
    <dbReference type="NCBI Taxonomy" id="47886"/>
    <lineage>
        <taxon>Bacteria</taxon>
        <taxon>Pseudomonadati</taxon>
        <taxon>Pseudomonadota</taxon>
        <taxon>Gammaproteobacteria</taxon>
        <taxon>Pseudomonadales</taxon>
        <taxon>Pseudomonadaceae</taxon>
        <taxon>Pseudomonas</taxon>
    </lineage>
</organism>
<dbReference type="Proteomes" id="UP000626180">
    <property type="component" value="Unassembled WGS sequence"/>
</dbReference>
<dbReference type="EMBL" id="UAUF01000014">
    <property type="protein sequence ID" value="SPZ13499.1"/>
    <property type="molecule type" value="Genomic_DNA"/>
</dbReference>
<evidence type="ECO:0000313" key="3">
    <source>
        <dbReference type="EMBL" id="SPZ13499.1"/>
    </source>
</evidence>
<dbReference type="Proteomes" id="UP000250443">
    <property type="component" value="Unassembled WGS sequence"/>
</dbReference>
<dbReference type="RefSeq" id="WP_010798593.1">
    <property type="nucleotide sequence ID" value="NZ_CP044085.1"/>
</dbReference>
<protein>
    <recommendedName>
        <fullName evidence="7">DUF3509 domain-containing protein</fullName>
    </recommendedName>
</protein>
<evidence type="ECO:0000313" key="6">
    <source>
        <dbReference type="Proteomes" id="UP000638986"/>
    </source>
</evidence>
<dbReference type="GeneID" id="300268797"/>
<keyword evidence="5" id="KW-1185">Reference proteome</keyword>
<evidence type="ECO:0000313" key="2">
    <source>
        <dbReference type="EMBL" id="MBH3441049.1"/>
    </source>
</evidence>
<dbReference type="Proteomes" id="UP000638986">
    <property type="component" value="Unassembled WGS sequence"/>
</dbReference>
<reference evidence="2 6" key="3">
    <citation type="submission" date="2020-11" db="EMBL/GenBank/DDBJ databases">
        <title>Enhanced detection system for hospital associated transmission using whole genome sequencing surveillance.</title>
        <authorList>
            <person name="Harrison L.H."/>
            <person name="Van Tyne D."/>
            <person name="Marsh J.W."/>
            <person name="Griffith M.P."/>
            <person name="Snyder D.J."/>
            <person name="Cooper V.S."/>
            <person name="Mustapha M."/>
        </authorList>
    </citation>
    <scope>NUCLEOTIDE SEQUENCE [LARGE SCALE GENOMIC DNA]</scope>
    <source>
        <strain evidence="2 6">PSB00013</strain>
    </source>
</reference>
<evidence type="ECO:0000313" key="1">
    <source>
        <dbReference type="EMBL" id="MBF8642834.1"/>
    </source>
</evidence>
<reference evidence="3 4" key="1">
    <citation type="submission" date="2018-06" db="EMBL/GenBank/DDBJ databases">
        <authorList>
            <consortium name="Pathogen Informatics"/>
            <person name="Doyle S."/>
        </authorList>
    </citation>
    <scope>NUCLEOTIDE SEQUENCE [LARGE SCALE GENOMIC DNA]</scope>
    <source>
        <strain evidence="3 4">NCTC11842</strain>
    </source>
</reference>
<dbReference type="AlphaFoldDB" id="A0A2X2EYP4"/>
<dbReference type="EMBL" id="JADMCD010000012">
    <property type="protein sequence ID" value="MBF8642834.1"/>
    <property type="molecule type" value="Genomic_DNA"/>
</dbReference>
<sequence>MTVNALKYRLASLDPPVKYTLESRGDVFVITLIDPRTPAKVERSLLNRHAANQELMNTIIEDAIHELRRKSSAVARDL</sequence>
<proteinExistence type="predicted"/>
<dbReference type="EMBL" id="JADTXM010000016">
    <property type="protein sequence ID" value="MBH3441049.1"/>
    <property type="molecule type" value="Genomic_DNA"/>
</dbReference>
<evidence type="ECO:0000313" key="4">
    <source>
        <dbReference type="Proteomes" id="UP000250443"/>
    </source>
</evidence>
<reference evidence="1 5" key="2">
    <citation type="submission" date="2020-10" db="EMBL/GenBank/DDBJ databases">
        <title>Genome sequences of Pseudomonas isolates.</title>
        <authorList>
            <person name="Wessels L."/>
            <person name="Reich F."/>
            <person name="Hammerl J."/>
        </authorList>
    </citation>
    <scope>NUCLEOTIDE SEQUENCE [LARGE SCALE GENOMIC DNA]</scope>
    <source>
        <strain evidence="1 5">20-MO00624-0</strain>
    </source>
</reference>
<name>A0A2X2EYP4_PSELU</name>
<evidence type="ECO:0008006" key="7">
    <source>
        <dbReference type="Google" id="ProtNLM"/>
    </source>
</evidence>
<accession>A0A2X2EYP4</accession>